<dbReference type="AlphaFoldDB" id="A0A537LHH1"/>
<protein>
    <submittedName>
        <fullName evidence="2">Uncharacterized protein</fullName>
    </submittedName>
</protein>
<feature type="transmembrane region" description="Helical" evidence="1">
    <location>
        <begin position="47"/>
        <end position="68"/>
    </location>
</feature>
<gene>
    <name evidence="2" type="ORF">E6G98_13565</name>
</gene>
<keyword evidence="1" id="KW-0472">Membrane</keyword>
<evidence type="ECO:0000313" key="3">
    <source>
        <dbReference type="Proteomes" id="UP000315217"/>
    </source>
</evidence>
<keyword evidence="1" id="KW-0812">Transmembrane</keyword>
<reference evidence="2 3" key="1">
    <citation type="journal article" date="2019" name="Nat. Microbiol.">
        <title>Mediterranean grassland soil C-N compound turnover is dependent on rainfall and depth, and is mediated by genomically divergent microorganisms.</title>
        <authorList>
            <person name="Diamond S."/>
            <person name="Andeer P.F."/>
            <person name="Li Z."/>
            <person name="Crits-Christoph A."/>
            <person name="Burstein D."/>
            <person name="Anantharaman K."/>
            <person name="Lane K.R."/>
            <person name="Thomas B.C."/>
            <person name="Pan C."/>
            <person name="Northen T.R."/>
            <person name="Banfield J.F."/>
        </authorList>
    </citation>
    <scope>NUCLEOTIDE SEQUENCE [LARGE SCALE GENOMIC DNA]</scope>
    <source>
        <strain evidence="2">NP_1</strain>
    </source>
</reference>
<proteinExistence type="predicted"/>
<dbReference type="Proteomes" id="UP000315217">
    <property type="component" value="Unassembled WGS sequence"/>
</dbReference>
<comment type="caution">
    <text evidence="2">The sequence shown here is derived from an EMBL/GenBank/DDBJ whole genome shotgun (WGS) entry which is preliminary data.</text>
</comment>
<keyword evidence="1" id="KW-1133">Transmembrane helix</keyword>
<organism evidence="2 3">
    <name type="scientific">Candidatus Segetimicrobium genomatis</name>
    <dbReference type="NCBI Taxonomy" id="2569760"/>
    <lineage>
        <taxon>Bacteria</taxon>
        <taxon>Bacillati</taxon>
        <taxon>Candidatus Sysuimicrobiota</taxon>
        <taxon>Candidatus Sysuimicrobiia</taxon>
        <taxon>Candidatus Sysuimicrobiales</taxon>
        <taxon>Candidatus Segetimicrobiaceae</taxon>
        <taxon>Candidatus Segetimicrobium</taxon>
    </lineage>
</organism>
<evidence type="ECO:0000256" key="1">
    <source>
        <dbReference type="SAM" id="Phobius"/>
    </source>
</evidence>
<sequence length="120" mass="12762">METLPTIVTLLIALSVASERLVEIIKGVIPFLNQQNQNATQEGWRRAAVQAMAVVAGIVTALLARSAITDVVPKAWQSTSGILALGLLASGGSGLWNAVLGYLLQVKDLKKLDVKARTKK</sequence>
<evidence type="ECO:0000313" key="2">
    <source>
        <dbReference type="EMBL" id="TMJ07461.1"/>
    </source>
</evidence>
<feature type="transmembrane region" description="Helical" evidence="1">
    <location>
        <begin position="80"/>
        <end position="104"/>
    </location>
</feature>
<accession>A0A537LHH1</accession>
<name>A0A537LHH1_9BACT</name>
<dbReference type="EMBL" id="VBAI01000265">
    <property type="protein sequence ID" value="TMJ07461.1"/>
    <property type="molecule type" value="Genomic_DNA"/>
</dbReference>